<proteinExistence type="predicted"/>
<evidence type="ECO:0000256" key="1">
    <source>
        <dbReference type="ARBA" id="ARBA00004533"/>
    </source>
</evidence>
<sequence length="290" mass="32036">MLVALFRLLSFLPLPILHAIGAALGWLVYLCSPSYRKRLKQNISQAGFAEFTLSSVPEAGKNIAELPFIWCASPQRVLKTARIENWEVAQQMLDAKTGVIFLTPHLGCFEIIAQAIAVKTPLTALYRPPRKQALQPLMEDARGRTNLLLAPANLSGVRSMLKALKSGAAVGLLPDQVPQEGEGVWANFFGRPAYTMTLSSKLHTMTNAPIMLTYAERLSWGRGFLIRFVPFSSLVSEEIAGTPTEQASQINLAMEKLIAHCPAQYFWSYNRYKVPPNVAPPTSHSDNKTN</sequence>
<accession>A0A4R5W1G0</accession>
<evidence type="ECO:0000256" key="3">
    <source>
        <dbReference type="ARBA" id="ARBA00022519"/>
    </source>
</evidence>
<organism evidence="8 9">
    <name type="scientific">Sapientia aquatica</name>
    <dbReference type="NCBI Taxonomy" id="1549640"/>
    <lineage>
        <taxon>Bacteria</taxon>
        <taxon>Pseudomonadati</taxon>
        <taxon>Pseudomonadota</taxon>
        <taxon>Betaproteobacteria</taxon>
        <taxon>Burkholderiales</taxon>
        <taxon>Oxalobacteraceae</taxon>
        <taxon>Sapientia</taxon>
    </lineage>
</organism>
<evidence type="ECO:0000256" key="4">
    <source>
        <dbReference type="ARBA" id="ARBA00022679"/>
    </source>
</evidence>
<keyword evidence="7" id="KW-0812">Transmembrane</keyword>
<comment type="caution">
    <text evidence="8">The sequence shown here is derived from an EMBL/GenBank/DDBJ whole genome shotgun (WGS) entry which is preliminary data.</text>
</comment>
<dbReference type="EMBL" id="SMYL01000004">
    <property type="protein sequence ID" value="TDK65854.1"/>
    <property type="molecule type" value="Genomic_DNA"/>
</dbReference>
<dbReference type="NCBIfam" id="NF006487">
    <property type="entry name" value="PRK08905.1"/>
    <property type="match status" value="1"/>
</dbReference>
<dbReference type="OrthoDB" id="8524027at2"/>
<evidence type="ECO:0000256" key="6">
    <source>
        <dbReference type="ARBA" id="ARBA00023315"/>
    </source>
</evidence>
<dbReference type="PANTHER" id="PTHR30606:SF10">
    <property type="entry name" value="PHOSPHATIDYLINOSITOL MANNOSIDE ACYLTRANSFERASE"/>
    <property type="match status" value="1"/>
</dbReference>
<keyword evidence="4 8" id="KW-0808">Transferase</keyword>
<dbReference type="PANTHER" id="PTHR30606">
    <property type="entry name" value="LIPID A BIOSYNTHESIS LAUROYL ACYLTRANSFERASE"/>
    <property type="match status" value="1"/>
</dbReference>
<comment type="subcellular location">
    <subcellularLocation>
        <location evidence="1">Cell inner membrane</location>
    </subcellularLocation>
</comment>
<keyword evidence="2" id="KW-1003">Cell membrane</keyword>
<dbReference type="AlphaFoldDB" id="A0A4R5W1G0"/>
<name>A0A4R5W1G0_9BURK</name>
<evidence type="ECO:0000313" key="9">
    <source>
        <dbReference type="Proteomes" id="UP000294829"/>
    </source>
</evidence>
<dbReference type="GO" id="GO:0005886">
    <property type="term" value="C:plasma membrane"/>
    <property type="evidence" value="ECO:0007669"/>
    <property type="project" value="UniProtKB-SubCell"/>
</dbReference>
<evidence type="ECO:0000256" key="2">
    <source>
        <dbReference type="ARBA" id="ARBA00022475"/>
    </source>
</evidence>
<protein>
    <submittedName>
        <fullName evidence="8">Lysophospholipid acyltransferase family protein</fullName>
    </submittedName>
</protein>
<dbReference type="GO" id="GO:0016746">
    <property type="term" value="F:acyltransferase activity"/>
    <property type="evidence" value="ECO:0007669"/>
    <property type="project" value="UniProtKB-KW"/>
</dbReference>
<keyword evidence="6 8" id="KW-0012">Acyltransferase</keyword>
<evidence type="ECO:0000313" key="8">
    <source>
        <dbReference type="EMBL" id="TDK65854.1"/>
    </source>
</evidence>
<keyword evidence="9" id="KW-1185">Reference proteome</keyword>
<dbReference type="InterPro" id="IPR004960">
    <property type="entry name" value="LipA_acyltrans"/>
</dbReference>
<dbReference type="GO" id="GO:0009247">
    <property type="term" value="P:glycolipid biosynthetic process"/>
    <property type="evidence" value="ECO:0007669"/>
    <property type="project" value="UniProtKB-ARBA"/>
</dbReference>
<evidence type="ECO:0000256" key="5">
    <source>
        <dbReference type="ARBA" id="ARBA00023136"/>
    </source>
</evidence>
<feature type="transmembrane region" description="Helical" evidence="7">
    <location>
        <begin position="12"/>
        <end position="31"/>
    </location>
</feature>
<reference evidence="8 9" key="1">
    <citation type="submission" date="2019-03" db="EMBL/GenBank/DDBJ databases">
        <title>Sapientia aquatica gen. nov., sp. nov., isolated from a crater lake.</title>
        <authorList>
            <person name="Felfoldi T."/>
            <person name="Szabo A."/>
            <person name="Toth E."/>
            <person name="Schumann P."/>
            <person name="Keki Z."/>
            <person name="Marialigeti K."/>
            <person name="Mathe I."/>
        </authorList>
    </citation>
    <scope>NUCLEOTIDE SEQUENCE [LARGE SCALE GENOMIC DNA]</scope>
    <source>
        <strain evidence="8 9">SA-152</strain>
    </source>
</reference>
<keyword evidence="7" id="KW-1133">Transmembrane helix</keyword>
<dbReference type="Proteomes" id="UP000294829">
    <property type="component" value="Unassembled WGS sequence"/>
</dbReference>
<evidence type="ECO:0000256" key="7">
    <source>
        <dbReference type="SAM" id="Phobius"/>
    </source>
</evidence>
<keyword evidence="5 7" id="KW-0472">Membrane</keyword>
<dbReference type="Pfam" id="PF03279">
    <property type="entry name" value="Lip_A_acyltrans"/>
    <property type="match status" value="1"/>
</dbReference>
<dbReference type="CDD" id="cd07984">
    <property type="entry name" value="LPLAT_LABLAT-like"/>
    <property type="match status" value="1"/>
</dbReference>
<keyword evidence="3" id="KW-0997">Cell inner membrane</keyword>
<gene>
    <name evidence="8" type="ORF">E2I14_09580</name>
</gene>
<dbReference type="PIRSF" id="PIRSF026649">
    <property type="entry name" value="MsbB"/>
    <property type="match status" value="1"/>
</dbReference>